<gene>
    <name evidence="1" type="ORF">S01H1_53374</name>
</gene>
<dbReference type="AlphaFoldDB" id="X0VZB9"/>
<reference evidence="1" key="1">
    <citation type="journal article" date="2014" name="Front. Microbiol.">
        <title>High frequency of phylogenetically diverse reductive dehalogenase-homologous genes in deep subseafloor sedimentary metagenomes.</title>
        <authorList>
            <person name="Kawai M."/>
            <person name="Futagami T."/>
            <person name="Toyoda A."/>
            <person name="Takaki Y."/>
            <person name="Nishi S."/>
            <person name="Hori S."/>
            <person name="Arai W."/>
            <person name="Tsubouchi T."/>
            <person name="Morono Y."/>
            <person name="Uchiyama I."/>
            <person name="Ito T."/>
            <person name="Fujiyama A."/>
            <person name="Inagaki F."/>
            <person name="Takami H."/>
        </authorList>
    </citation>
    <scope>NUCLEOTIDE SEQUENCE</scope>
    <source>
        <strain evidence="1">Expedition CK06-06</strain>
    </source>
</reference>
<dbReference type="InterPro" id="IPR012337">
    <property type="entry name" value="RNaseH-like_sf"/>
</dbReference>
<evidence type="ECO:0008006" key="2">
    <source>
        <dbReference type="Google" id="ProtNLM"/>
    </source>
</evidence>
<dbReference type="InterPro" id="IPR036397">
    <property type="entry name" value="RNaseH_sf"/>
</dbReference>
<dbReference type="EMBL" id="BARS01034560">
    <property type="protein sequence ID" value="GAG23650.1"/>
    <property type="molecule type" value="Genomic_DNA"/>
</dbReference>
<sequence>MTAPITIDYETGSIEDRPAYPPKPVGVGIYEPGKKPHYYAFGHPSGNNCTRDGAIRVLNKARRSGRPLLFHGSKFDCAVADEHLGIPYPAYTHTYDTLIEAFLVDPNARAVSLKPLAEKELGMPPEEQIELRDWVWANVPKTKGKKKTWAAHICKAPGGLVGMYCVGDIVRTRKLHDLYMPQIRAAGMLNAYERELKLSPILHQMEKAGIPVATRRLARDVPKFERMLELVDTWVGRHLGVKDLDVDKG</sequence>
<evidence type="ECO:0000313" key="1">
    <source>
        <dbReference type="EMBL" id="GAG23650.1"/>
    </source>
</evidence>
<dbReference type="Gene3D" id="3.30.420.10">
    <property type="entry name" value="Ribonuclease H-like superfamily/Ribonuclease H"/>
    <property type="match status" value="1"/>
</dbReference>
<proteinExistence type="predicted"/>
<protein>
    <recommendedName>
        <fullName evidence="2">3'-5' exonuclease domain-containing protein</fullName>
    </recommendedName>
</protein>
<dbReference type="SUPFAM" id="SSF53098">
    <property type="entry name" value="Ribonuclease H-like"/>
    <property type="match status" value="1"/>
</dbReference>
<name>X0VZB9_9ZZZZ</name>
<dbReference type="GO" id="GO:0003676">
    <property type="term" value="F:nucleic acid binding"/>
    <property type="evidence" value="ECO:0007669"/>
    <property type="project" value="InterPro"/>
</dbReference>
<accession>X0VZB9</accession>
<organism evidence="1">
    <name type="scientific">marine sediment metagenome</name>
    <dbReference type="NCBI Taxonomy" id="412755"/>
    <lineage>
        <taxon>unclassified sequences</taxon>
        <taxon>metagenomes</taxon>
        <taxon>ecological metagenomes</taxon>
    </lineage>
</organism>
<comment type="caution">
    <text evidence="1">The sequence shown here is derived from an EMBL/GenBank/DDBJ whole genome shotgun (WGS) entry which is preliminary data.</text>
</comment>
<feature type="non-terminal residue" evidence="1">
    <location>
        <position position="249"/>
    </location>
</feature>